<feature type="region of interest" description="Disordered" evidence="12">
    <location>
        <begin position="554"/>
        <end position="651"/>
    </location>
</feature>
<accession>A0AAF3EGZ3</accession>
<evidence type="ECO:0000256" key="3">
    <source>
        <dbReference type="ARBA" id="ARBA00004496"/>
    </source>
</evidence>
<evidence type="ECO:0000256" key="2">
    <source>
        <dbReference type="ARBA" id="ARBA00004236"/>
    </source>
</evidence>
<dbReference type="Gene3D" id="2.60.40.150">
    <property type="entry name" value="C2 domain"/>
    <property type="match status" value="2"/>
</dbReference>
<evidence type="ECO:0000256" key="12">
    <source>
        <dbReference type="SAM" id="MobiDB-lite"/>
    </source>
</evidence>
<keyword evidence="11" id="KW-0539">Nucleus</keyword>
<protein>
    <submittedName>
        <fullName evidence="15">C2 domain-containing protein</fullName>
    </submittedName>
</protein>
<comment type="similarity">
    <text evidence="4">Belongs to the copine family.</text>
</comment>
<feature type="domain" description="C2" evidence="13">
    <location>
        <begin position="1"/>
        <end position="123"/>
    </location>
</feature>
<dbReference type="Pfam" id="PF07002">
    <property type="entry name" value="Copine"/>
    <property type="match status" value="1"/>
</dbReference>
<feature type="compositionally biased region" description="Polar residues" evidence="12">
    <location>
        <begin position="641"/>
        <end position="651"/>
    </location>
</feature>
<dbReference type="GO" id="GO:0005634">
    <property type="term" value="C:nucleus"/>
    <property type="evidence" value="ECO:0007669"/>
    <property type="project" value="UniProtKB-SubCell"/>
</dbReference>
<keyword evidence="10" id="KW-0472">Membrane</keyword>
<comment type="subcellular location">
    <subcellularLocation>
        <location evidence="2">Cell membrane</location>
    </subcellularLocation>
    <subcellularLocation>
        <location evidence="3">Cytoplasm</location>
    </subcellularLocation>
    <subcellularLocation>
        <location evidence="1">Nucleus</location>
    </subcellularLocation>
</comment>
<dbReference type="InterPro" id="IPR035892">
    <property type="entry name" value="C2_domain_sf"/>
</dbReference>
<dbReference type="Pfam" id="PF00168">
    <property type="entry name" value="C2"/>
    <property type="match status" value="2"/>
</dbReference>
<dbReference type="FunFam" id="2.60.40.150:FF:000042">
    <property type="entry name" value="Copine 3"/>
    <property type="match status" value="1"/>
</dbReference>
<evidence type="ECO:0000256" key="7">
    <source>
        <dbReference type="ARBA" id="ARBA00022723"/>
    </source>
</evidence>
<evidence type="ECO:0000256" key="6">
    <source>
        <dbReference type="ARBA" id="ARBA00022490"/>
    </source>
</evidence>
<evidence type="ECO:0000256" key="5">
    <source>
        <dbReference type="ARBA" id="ARBA00022475"/>
    </source>
</evidence>
<keyword evidence="9" id="KW-0106">Calcium</keyword>
<evidence type="ECO:0000313" key="15">
    <source>
        <dbReference type="WBParaSite" id="MBELARI_LOCUS13254"/>
    </source>
</evidence>
<dbReference type="GO" id="GO:0005737">
    <property type="term" value="C:cytoplasm"/>
    <property type="evidence" value="ECO:0007669"/>
    <property type="project" value="UniProtKB-SubCell"/>
</dbReference>
<evidence type="ECO:0000313" key="14">
    <source>
        <dbReference type="Proteomes" id="UP000887575"/>
    </source>
</evidence>
<sequence length="651" mass="74055">MRRASDEFEEQVAKMVLTISARDLRDTDLESVSDPFCVVSVMTMGPITTKKWKELGRTEVINNCLNPDWATKIQLTYAFEEQQKLLFEVFDWEKAGKSTRLGSAMVLLHEIVGAKYNRVTVPLVRSFSSTREDGKRYGSITVTAEEMGSGRQESVYFMCSATKLDRKDFLGKCDPFLKISRINWDNTFQLAYRSRYREQNLNPKWKPFEVHIDQLCYGDKNRAFLIECYDWDQDGNHDLVGSCTTTVNRLVSGEDVSLSLIHEKKARKSRKYVDSGQLHFHRVYCWLDFTFLDFVHEGTELDFTVAVDFASSNLTPDDPSSLHRIEPGTANQYETAIRAIGEICQFYNASKVFNGFGFAARLPNSDQTLYNFPLNVETGEPRCDGVEGLFRSYRTALRHVVLSGPTDFAPTIRFAAQRAASLPANGSKYCVLLILTNGIISDMERTKEQIVKASGLPLSIIIVGVGYDSFEEMKVLDSDNQLLSWHGKFAKRDIVQFVQMRNFLPPHRHLSEEELTEARQQLAKEVLQEIPMQLTSYMKSRGIYPLSYRNQGDLHSSQMQYSRSSAESSTTSSPNFSPRHTTVERRISPLARIGSAQPSGRTPRNPIHGYTDSPPLSAPPLTNAQRFESPSRVRRRLPQVPSDQLNQMHIY</sequence>
<dbReference type="PANTHER" id="PTHR10857:SF106">
    <property type="entry name" value="C2 DOMAIN-CONTAINING PROTEIN"/>
    <property type="match status" value="1"/>
</dbReference>
<organism evidence="14 15">
    <name type="scientific">Mesorhabditis belari</name>
    <dbReference type="NCBI Taxonomy" id="2138241"/>
    <lineage>
        <taxon>Eukaryota</taxon>
        <taxon>Metazoa</taxon>
        <taxon>Ecdysozoa</taxon>
        <taxon>Nematoda</taxon>
        <taxon>Chromadorea</taxon>
        <taxon>Rhabditida</taxon>
        <taxon>Rhabditina</taxon>
        <taxon>Rhabditomorpha</taxon>
        <taxon>Rhabditoidea</taxon>
        <taxon>Rhabditidae</taxon>
        <taxon>Mesorhabditinae</taxon>
        <taxon>Mesorhabditis</taxon>
    </lineage>
</organism>
<feature type="domain" description="C2" evidence="13">
    <location>
        <begin position="136"/>
        <end position="260"/>
    </location>
</feature>
<dbReference type="InterPro" id="IPR037768">
    <property type="entry name" value="C2B_Copine"/>
</dbReference>
<evidence type="ECO:0000256" key="11">
    <source>
        <dbReference type="ARBA" id="ARBA00023242"/>
    </source>
</evidence>
<keyword evidence="14" id="KW-1185">Reference proteome</keyword>
<dbReference type="CDD" id="cd04047">
    <property type="entry name" value="C2B_Copine"/>
    <property type="match status" value="1"/>
</dbReference>
<evidence type="ECO:0000256" key="1">
    <source>
        <dbReference type="ARBA" id="ARBA00004123"/>
    </source>
</evidence>
<name>A0AAF3EGZ3_9BILA</name>
<dbReference type="AlphaFoldDB" id="A0AAF3EGZ3"/>
<keyword evidence="5" id="KW-1003">Cell membrane</keyword>
<dbReference type="GO" id="GO:0071277">
    <property type="term" value="P:cellular response to calcium ion"/>
    <property type="evidence" value="ECO:0007669"/>
    <property type="project" value="TreeGrafter"/>
</dbReference>
<dbReference type="InterPro" id="IPR010734">
    <property type="entry name" value="Copine_C"/>
</dbReference>
<dbReference type="PANTHER" id="PTHR10857">
    <property type="entry name" value="COPINE"/>
    <property type="match status" value="1"/>
</dbReference>
<dbReference type="SMART" id="SM00239">
    <property type="entry name" value="C2"/>
    <property type="match status" value="2"/>
</dbReference>
<keyword evidence="6" id="KW-0963">Cytoplasm</keyword>
<keyword evidence="8" id="KW-0677">Repeat</keyword>
<evidence type="ECO:0000259" key="13">
    <source>
        <dbReference type="PROSITE" id="PS50004"/>
    </source>
</evidence>
<evidence type="ECO:0000256" key="9">
    <source>
        <dbReference type="ARBA" id="ARBA00022837"/>
    </source>
</evidence>
<dbReference type="InterPro" id="IPR036465">
    <property type="entry name" value="vWFA_dom_sf"/>
</dbReference>
<dbReference type="InterPro" id="IPR000008">
    <property type="entry name" value="C2_dom"/>
</dbReference>
<evidence type="ECO:0000256" key="4">
    <source>
        <dbReference type="ARBA" id="ARBA00009048"/>
    </source>
</evidence>
<dbReference type="InterPro" id="IPR045052">
    <property type="entry name" value="Copine"/>
</dbReference>
<evidence type="ECO:0000256" key="8">
    <source>
        <dbReference type="ARBA" id="ARBA00022737"/>
    </source>
</evidence>
<dbReference type="SUPFAM" id="SSF49562">
    <property type="entry name" value="C2 domain (Calcium/lipid-binding domain, CaLB)"/>
    <property type="match status" value="2"/>
</dbReference>
<dbReference type="GO" id="GO:0005544">
    <property type="term" value="F:calcium-dependent phospholipid binding"/>
    <property type="evidence" value="ECO:0007669"/>
    <property type="project" value="InterPro"/>
</dbReference>
<reference evidence="15" key="1">
    <citation type="submission" date="2024-02" db="UniProtKB">
        <authorList>
            <consortium name="WormBaseParasite"/>
        </authorList>
    </citation>
    <scope>IDENTIFICATION</scope>
</reference>
<evidence type="ECO:0000256" key="10">
    <source>
        <dbReference type="ARBA" id="ARBA00023136"/>
    </source>
</evidence>
<dbReference type="SUPFAM" id="SSF53300">
    <property type="entry name" value="vWA-like"/>
    <property type="match status" value="1"/>
</dbReference>
<dbReference type="WBParaSite" id="MBELARI_LOCUS13254">
    <property type="protein sequence ID" value="MBELARI_LOCUS13254"/>
    <property type="gene ID" value="MBELARI_LOCUS13254"/>
</dbReference>
<dbReference type="Proteomes" id="UP000887575">
    <property type="component" value="Unassembled WGS sequence"/>
</dbReference>
<feature type="compositionally biased region" description="Low complexity" evidence="12">
    <location>
        <begin position="562"/>
        <end position="579"/>
    </location>
</feature>
<dbReference type="GO" id="GO:0005886">
    <property type="term" value="C:plasma membrane"/>
    <property type="evidence" value="ECO:0007669"/>
    <property type="project" value="UniProtKB-SubCell"/>
</dbReference>
<keyword evidence="7" id="KW-0479">Metal-binding</keyword>
<dbReference type="GO" id="GO:0046872">
    <property type="term" value="F:metal ion binding"/>
    <property type="evidence" value="ECO:0007669"/>
    <property type="project" value="UniProtKB-KW"/>
</dbReference>
<dbReference type="PROSITE" id="PS50004">
    <property type="entry name" value="C2"/>
    <property type="match status" value="2"/>
</dbReference>
<proteinExistence type="inferred from homology"/>
<dbReference type="CDD" id="cd04048">
    <property type="entry name" value="C2A_Copine"/>
    <property type="match status" value="1"/>
</dbReference>